<dbReference type="CDD" id="cd10028">
    <property type="entry name" value="UDG-F2_TDG_MUG"/>
    <property type="match status" value="1"/>
</dbReference>
<evidence type="ECO:0000313" key="7">
    <source>
        <dbReference type="Proteomes" id="UP000717996"/>
    </source>
</evidence>
<dbReference type="InterPro" id="IPR015637">
    <property type="entry name" value="MUG/TDG"/>
</dbReference>
<dbReference type="PANTHER" id="PTHR12159">
    <property type="entry name" value="G/T AND G/U MISMATCH-SPECIFIC DNA GLYCOSYLASE"/>
    <property type="match status" value="1"/>
</dbReference>
<dbReference type="OrthoDB" id="2273044at2759"/>
<dbReference type="InterPro" id="IPR005122">
    <property type="entry name" value="Uracil-DNA_glycosylase-like"/>
</dbReference>
<dbReference type="Pfam" id="PF03167">
    <property type="entry name" value="UDG"/>
    <property type="match status" value="1"/>
</dbReference>
<evidence type="ECO:0000256" key="3">
    <source>
        <dbReference type="ARBA" id="ARBA00023204"/>
    </source>
</evidence>
<keyword evidence="4" id="KW-0479">Metal-binding</keyword>
<gene>
    <name evidence="6" type="ORF">G6F51_010015</name>
</gene>
<dbReference type="GO" id="GO:0008270">
    <property type="term" value="F:zinc ion binding"/>
    <property type="evidence" value="ECO:0007669"/>
    <property type="project" value="UniProtKB-KW"/>
</dbReference>
<evidence type="ECO:0000256" key="2">
    <source>
        <dbReference type="ARBA" id="ARBA00022801"/>
    </source>
</evidence>
<name>A0A9P6Y2R6_RHIOR</name>
<accession>A0A9P6Y2R6</accession>
<keyword evidence="1" id="KW-0227">DNA damage</keyword>
<dbReference type="EMBL" id="JAANIT010001967">
    <property type="protein sequence ID" value="KAG1538034.1"/>
    <property type="molecule type" value="Genomic_DNA"/>
</dbReference>
<dbReference type="PROSITE" id="PS50157">
    <property type="entry name" value="ZINC_FINGER_C2H2_2"/>
    <property type="match status" value="1"/>
</dbReference>
<evidence type="ECO:0000256" key="1">
    <source>
        <dbReference type="ARBA" id="ARBA00022763"/>
    </source>
</evidence>
<dbReference type="Gene3D" id="3.40.470.10">
    <property type="entry name" value="Uracil-DNA glycosylase-like domain"/>
    <property type="match status" value="1"/>
</dbReference>
<protein>
    <recommendedName>
        <fullName evidence="5">C2H2-type domain-containing protein</fullName>
    </recommendedName>
</protein>
<dbReference type="SUPFAM" id="SSF52141">
    <property type="entry name" value="Uracil-DNA glycosylase-like"/>
    <property type="match status" value="1"/>
</dbReference>
<organism evidence="6 7">
    <name type="scientific">Rhizopus oryzae</name>
    <name type="common">Mucormycosis agent</name>
    <name type="synonym">Rhizopus arrhizus var. delemar</name>
    <dbReference type="NCBI Taxonomy" id="64495"/>
    <lineage>
        <taxon>Eukaryota</taxon>
        <taxon>Fungi</taxon>
        <taxon>Fungi incertae sedis</taxon>
        <taxon>Mucoromycota</taxon>
        <taxon>Mucoromycotina</taxon>
        <taxon>Mucoromycetes</taxon>
        <taxon>Mucorales</taxon>
        <taxon>Mucorineae</taxon>
        <taxon>Rhizopodaceae</taxon>
        <taxon>Rhizopus</taxon>
    </lineage>
</organism>
<evidence type="ECO:0000256" key="4">
    <source>
        <dbReference type="PROSITE-ProRule" id="PRU00042"/>
    </source>
</evidence>
<feature type="domain" description="C2H2-type" evidence="5">
    <location>
        <begin position="210"/>
        <end position="238"/>
    </location>
</feature>
<dbReference type="GO" id="GO:0006285">
    <property type="term" value="P:base-excision repair, AP site formation"/>
    <property type="evidence" value="ECO:0007669"/>
    <property type="project" value="InterPro"/>
</dbReference>
<comment type="caution">
    <text evidence="6">The sequence shown here is derived from an EMBL/GenBank/DDBJ whole genome shotgun (WGS) entry which is preliminary data.</text>
</comment>
<evidence type="ECO:0000313" key="6">
    <source>
        <dbReference type="EMBL" id="KAG1538034.1"/>
    </source>
</evidence>
<dbReference type="PROSITE" id="PS00028">
    <property type="entry name" value="ZINC_FINGER_C2H2_1"/>
    <property type="match status" value="1"/>
</dbReference>
<dbReference type="Proteomes" id="UP000717996">
    <property type="component" value="Unassembled WGS sequence"/>
</dbReference>
<dbReference type="InterPro" id="IPR013087">
    <property type="entry name" value="Znf_C2H2_type"/>
</dbReference>
<dbReference type="GO" id="GO:0004844">
    <property type="term" value="F:uracil DNA N-glycosylase activity"/>
    <property type="evidence" value="ECO:0007669"/>
    <property type="project" value="TreeGrafter"/>
</dbReference>
<dbReference type="InterPro" id="IPR036895">
    <property type="entry name" value="Uracil-DNA_glycosylase-like_sf"/>
</dbReference>
<dbReference type="PANTHER" id="PTHR12159:SF9">
    <property type="entry name" value="G_T MISMATCH-SPECIFIC THYMINE DNA GLYCOSYLASE"/>
    <property type="match status" value="1"/>
</dbReference>
<keyword evidence="4" id="KW-0862">Zinc</keyword>
<dbReference type="GO" id="GO:0008263">
    <property type="term" value="F:pyrimidine-specific mismatch base pair DNA N-glycosylase activity"/>
    <property type="evidence" value="ECO:0007669"/>
    <property type="project" value="TreeGrafter"/>
</dbReference>
<dbReference type="AlphaFoldDB" id="A0A9P6Y2R6"/>
<sequence length="561" mass="63511">MTNINYSIPDLVCKHSPVLFVGVNPSTSNTGSDVGHYFAGPKNQFFRLLHASGLLKNVDTMVKVDTDLHHQYRISFTNYVKIASKTEKSLTAEQMIEGKQQLVELIDKWEPEVICFLGVKCLKHFVYRNQVALGEQPTYKGMRLYCLPNTSSLGTAYSYEKKKHHYNLRRHIKRRHGHDLPSRKRSDQLKKGLDYNQKNAEKYPNAVVAFACPCCNATLSEREALKKHIEEIHIIRTPKLEAVDGTCAWVIEGVDILTTFYAYSEANRLQQTDIRFLVKNDAERILSLSAIFVLKKQKESPFLFSANVQEMMYHQVMKRIYHGDSVSDRVQRKVKKIIKDYVAGTIDNDEARYKIFAFLRKSTGSNRVVLRCIQAVLPGTFSSAVADISEAELLASYVHPFMQALFSGWEPQRVPHAADKVFSEDMITNNARPDYIVDVYQQVDVRYANVIGELKVKGANKKEIAKDFCRVALLLKEIVDKNKLTAAMGFQAIDKRHNSLHIFSLCTSFVPRHTLTSTSLDLSPPLSTSLLTKDTPLSTSLLTKDTPLSSYCRALSSSVLG</sequence>
<proteinExistence type="predicted"/>
<keyword evidence="3" id="KW-0234">DNA repair</keyword>
<reference evidence="6" key="1">
    <citation type="journal article" date="2020" name="Microb. Genom.">
        <title>Genetic diversity of clinical and environmental Mucorales isolates obtained from an investigation of mucormycosis cases among solid organ transplant recipients.</title>
        <authorList>
            <person name="Nguyen M.H."/>
            <person name="Kaul D."/>
            <person name="Muto C."/>
            <person name="Cheng S.J."/>
            <person name="Richter R.A."/>
            <person name="Bruno V.M."/>
            <person name="Liu G."/>
            <person name="Beyhan S."/>
            <person name="Sundermann A.J."/>
            <person name="Mounaud S."/>
            <person name="Pasculle A.W."/>
            <person name="Nierman W.C."/>
            <person name="Driscoll E."/>
            <person name="Cumbie R."/>
            <person name="Clancy C.J."/>
            <person name="Dupont C.L."/>
        </authorList>
    </citation>
    <scope>NUCLEOTIDE SEQUENCE</scope>
    <source>
        <strain evidence="6">GL16</strain>
    </source>
</reference>
<evidence type="ECO:0000259" key="5">
    <source>
        <dbReference type="PROSITE" id="PS50157"/>
    </source>
</evidence>
<keyword evidence="4" id="KW-0863">Zinc-finger</keyword>
<keyword evidence="2" id="KW-0378">Hydrolase</keyword>